<protein>
    <recommendedName>
        <fullName evidence="1">DUF2268 domain-containing protein</fullName>
    </recommendedName>
</protein>
<evidence type="ECO:0000259" key="1">
    <source>
        <dbReference type="Pfam" id="PF10026"/>
    </source>
</evidence>
<proteinExistence type="predicted"/>
<organism evidence="2 3">
    <name type="scientific">Caulobacter mirabilis</name>
    <dbReference type="NCBI Taxonomy" id="69666"/>
    <lineage>
        <taxon>Bacteria</taxon>
        <taxon>Pseudomonadati</taxon>
        <taxon>Pseudomonadota</taxon>
        <taxon>Alphaproteobacteria</taxon>
        <taxon>Caulobacterales</taxon>
        <taxon>Caulobacteraceae</taxon>
        <taxon>Caulobacter</taxon>
    </lineage>
</organism>
<evidence type="ECO:0000313" key="2">
    <source>
        <dbReference type="EMBL" id="ATQ45097.1"/>
    </source>
</evidence>
<keyword evidence="3" id="KW-1185">Reference proteome</keyword>
<dbReference type="Pfam" id="PF10026">
    <property type="entry name" value="DUF2268"/>
    <property type="match status" value="1"/>
</dbReference>
<dbReference type="EMBL" id="CP024201">
    <property type="protein sequence ID" value="ATQ45097.1"/>
    <property type="molecule type" value="Genomic_DNA"/>
</dbReference>
<feature type="domain" description="DUF2268" evidence="1">
    <location>
        <begin position="180"/>
        <end position="281"/>
    </location>
</feature>
<dbReference type="Proteomes" id="UP000228945">
    <property type="component" value="Chromosome"/>
</dbReference>
<reference evidence="2 3" key="1">
    <citation type="submission" date="2017-10" db="EMBL/GenBank/DDBJ databases">
        <title>Genome sequence of Caulobacter mirabilis FWC38.</title>
        <authorList>
            <person name="Fiebig A."/>
            <person name="Crosson S."/>
        </authorList>
    </citation>
    <scope>NUCLEOTIDE SEQUENCE [LARGE SCALE GENOMIC DNA]</scope>
    <source>
        <strain evidence="2 3">FWC 38</strain>
    </source>
</reference>
<name>A0A2D2B4B8_9CAUL</name>
<sequence>MATLVAAAGASAATPTTSTSDIDNFWTAYDAIRKIDDPAEQLATFKRLYVDKASPGLTAFMAARRCTPEVYLKQIQSYPKFWASVRPRTALAGSVTAQLPPYIERFRALYPGLRPASITYSIGCLRSSGTTQGDKVLIGAELAFGDESIDVSELPERDRTRLAGYFRTQPSKGLVLLNMHELAHTQQPANVGDTLLAQAVLEGVAEFVAEQVTGRRPALPYFDYGPRHEAEIKTRFKAEMDGPYDNWLYNGTDNPFGVGDLGYFVGYRICQTYHERASDKRAALKRMIELDVRDAAAVKAFVADSGYLD</sequence>
<dbReference type="AlphaFoldDB" id="A0A2D2B4B8"/>
<dbReference type="InterPro" id="IPR018728">
    <property type="entry name" value="DUF2268"/>
</dbReference>
<gene>
    <name evidence="2" type="ORF">CSW64_18155</name>
</gene>
<dbReference type="KEGG" id="cmb:CSW64_18155"/>
<evidence type="ECO:0000313" key="3">
    <source>
        <dbReference type="Proteomes" id="UP000228945"/>
    </source>
</evidence>
<accession>A0A2D2B4B8</accession>